<dbReference type="AlphaFoldDB" id="A0A9N8ZIR7"/>
<organism evidence="1 2">
    <name type="scientific">Diversispora eburnea</name>
    <dbReference type="NCBI Taxonomy" id="1213867"/>
    <lineage>
        <taxon>Eukaryota</taxon>
        <taxon>Fungi</taxon>
        <taxon>Fungi incertae sedis</taxon>
        <taxon>Mucoromycota</taxon>
        <taxon>Glomeromycotina</taxon>
        <taxon>Glomeromycetes</taxon>
        <taxon>Diversisporales</taxon>
        <taxon>Diversisporaceae</taxon>
        <taxon>Diversispora</taxon>
    </lineage>
</organism>
<dbReference type="EMBL" id="CAJVPK010000341">
    <property type="protein sequence ID" value="CAG8496916.1"/>
    <property type="molecule type" value="Genomic_DNA"/>
</dbReference>
<protein>
    <submittedName>
        <fullName evidence="1">5767_t:CDS:1</fullName>
    </submittedName>
</protein>
<evidence type="ECO:0000313" key="2">
    <source>
        <dbReference type="Proteomes" id="UP000789706"/>
    </source>
</evidence>
<sequence length="54" mass="6640">MDAHKRNTENYQSSLTLVHLKNEIFERFILRILITTYWSQCACRDLRNQIIWKQ</sequence>
<evidence type="ECO:0000313" key="1">
    <source>
        <dbReference type="EMBL" id="CAG8496916.1"/>
    </source>
</evidence>
<gene>
    <name evidence="1" type="ORF">DEBURN_LOCUS4470</name>
</gene>
<name>A0A9N8ZIR7_9GLOM</name>
<proteinExistence type="predicted"/>
<dbReference type="Proteomes" id="UP000789706">
    <property type="component" value="Unassembled WGS sequence"/>
</dbReference>
<comment type="caution">
    <text evidence="1">The sequence shown here is derived from an EMBL/GenBank/DDBJ whole genome shotgun (WGS) entry which is preliminary data.</text>
</comment>
<reference evidence="1" key="1">
    <citation type="submission" date="2021-06" db="EMBL/GenBank/DDBJ databases">
        <authorList>
            <person name="Kallberg Y."/>
            <person name="Tangrot J."/>
            <person name="Rosling A."/>
        </authorList>
    </citation>
    <scope>NUCLEOTIDE SEQUENCE</scope>
    <source>
        <strain evidence="1">AZ414A</strain>
    </source>
</reference>
<keyword evidence="2" id="KW-1185">Reference proteome</keyword>
<accession>A0A9N8ZIR7</accession>